<dbReference type="PANTHER" id="PTHR33112">
    <property type="entry name" value="DOMAIN PROTEIN, PUTATIVE-RELATED"/>
    <property type="match status" value="1"/>
</dbReference>
<dbReference type="EMBL" id="MU004297">
    <property type="protein sequence ID" value="KAF2660752.1"/>
    <property type="molecule type" value="Genomic_DNA"/>
</dbReference>
<accession>A0A6A6TLX1</accession>
<reference evidence="2" key="1">
    <citation type="journal article" date="2020" name="Stud. Mycol.">
        <title>101 Dothideomycetes genomes: a test case for predicting lifestyles and emergence of pathogens.</title>
        <authorList>
            <person name="Haridas S."/>
            <person name="Albert R."/>
            <person name="Binder M."/>
            <person name="Bloem J."/>
            <person name="Labutti K."/>
            <person name="Salamov A."/>
            <person name="Andreopoulos B."/>
            <person name="Baker S."/>
            <person name="Barry K."/>
            <person name="Bills G."/>
            <person name="Bluhm B."/>
            <person name="Cannon C."/>
            <person name="Castanera R."/>
            <person name="Culley D."/>
            <person name="Daum C."/>
            <person name="Ezra D."/>
            <person name="Gonzalez J."/>
            <person name="Henrissat B."/>
            <person name="Kuo A."/>
            <person name="Liang C."/>
            <person name="Lipzen A."/>
            <person name="Lutzoni F."/>
            <person name="Magnuson J."/>
            <person name="Mondo S."/>
            <person name="Nolan M."/>
            <person name="Ohm R."/>
            <person name="Pangilinan J."/>
            <person name="Park H.-J."/>
            <person name="Ramirez L."/>
            <person name="Alfaro M."/>
            <person name="Sun H."/>
            <person name="Tritt A."/>
            <person name="Yoshinaga Y."/>
            <person name="Zwiers L.-H."/>
            <person name="Turgeon B."/>
            <person name="Goodwin S."/>
            <person name="Spatafora J."/>
            <person name="Crous P."/>
            <person name="Grigoriev I."/>
        </authorList>
    </citation>
    <scope>NUCLEOTIDE SEQUENCE</scope>
    <source>
        <strain evidence="2">CBS 122681</strain>
    </source>
</reference>
<dbReference type="AlphaFoldDB" id="A0A6A6TLX1"/>
<dbReference type="PANTHER" id="PTHR33112:SF16">
    <property type="entry name" value="HETEROKARYON INCOMPATIBILITY DOMAIN-CONTAINING PROTEIN"/>
    <property type="match status" value="1"/>
</dbReference>
<evidence type="ECO:0000313" key="3">
    <source>
        <dbReference type="Proteomes" id="UP000799324"/>
    </source>
</evidence>
<evidence type="ECO:0000259" key="1">
    <source>
        <dbReference type="Pfam" id="PF06985"/>
    </source>
</evidence>
<gene>
    <name evidence="2" type="ORF">K491DRAFT_687876</name>
</gene>
<dbReference type="Proteomes" id="UP000799324">
    <property type="component" value="Unassembled WGS sequence"/>
</dbReference>
<organism evidence="2 3">
    <name type="scientific">Lophiostoma macrostomum CBS 122681</name>
    <dbReference type="NCBI Taxonomy" id="1314788"/>
    <lineage>
        <taxon>Eukaryota</taxon>
        <taxon>Fungi</taxon>
        <taxon>Dikarya</taxon>
        <taxon>Ascomycota</taxon>
        <taxon>Pezizomycotina</taxon>
        <taxon>Dothideomycetes</taxon>
        <taxon>Pleosporomycetidae</taxon>
        <taxon>Pleosporales</taxon>
        <taxon>Lophiostomataceae</taxon>
        <taxon>Lophiostoma</taxon>
    </lineage>
</organism>
<feature type="domain" description="Heterokaryon incompatibility" evidence="1">
    <location>
        <begin position="70"/>
        <end position="222"/>
    </location>
</feature>
<dbReference type="InterPro" id="IPR010730">
    <property type="entry name" value="HET"/>
</dbReference>
<protein>
    <submittedName>
        <fullName evidence="2">HET-domain-containing protein</fullName>
    </submittedName>
</protein>
<dbReference type="OrthoDB" id="2958217at2759"/>
<keyword evidence="3" id="KW-1185">Reference proteome</keyword>
<name>A0A6A6TLX1_9PLEO</name>
<evidence type="ECO:0000313" key="2">
    <source>
        <dbReference type="EMBL" id="KAF2660752.1"/>
    </source>
</evidence>
<proteinExistence type="predicted"/>
<sequence>MLAKRVDTGPIHENPLSSHAVSLVRHWMAKCERKHTACFDHPTTLPTRVVDVRGSMLRLLDPSPLGPHQYIALSHCWGTCRSFLTTRGNLEDRKRGFLLQELPATFQDAIEVTRRLDVPYLWIDSICILQGDQEDWEIEGSKMADVYANATLTIAAANASDDAEGFLKPRPRPPTLTIDISLSHTNGTSTGDSTTTRIYTRLPVEPKLLFPPLDGRAWCLQEQYLSPRVLWFGSDDLCWGCLGAGWFEDGRRLPKRKLQLQLPDVLPAVLEDGTLSHTRWYRMVELYTTRAITYAGDKLPALSALASRVAQRSGDQYLAGSWRGDIFGGLLWYRQVRTSFRDGEPEAPFRGLARCAEPTYIAPTWSWASYHGAVGFVATFLETTPKVLPSASVIDASVTVPGKDPFGQVQSGFLLLGAELLSFEPAEFDEEDPAVGSWLRNRMWCLEIEDPDVDVVTTLDYHDEHASGYLMGVPLLYSKRADVGRTNTPTDNLLECTDESANKARKPVHVYGILLKAVGNGQESLFERVGAFEIRSIRLCDVNELLQNVGKSEIKII</sequence>
<dbReference type="Pfam" id="PF06985">
    <property type="entry name" value="HET"/>
    <property type="match status" value="1"/>
</dbReference>